<keyword evidence="1" id="KW-0472">Membrane</keyword>
<protein>
    <submittedName>
        <fullName evidence="3 5">Metallo-dependent phosphatase</fullName>
    </submittedName>
</protein>
<dbReference type="Proteomes" id="UP000504638">
    <property type="component" value="Unplaced"/>
</dbReference>
<dbReference type="PANTHER" id="PTHR32440:SF0">
    <property type="entry name" value="PHOSPHATASE DCR2-RELATED"/>
    <property type="match status" value="1"/>
</dbReference>
<keyword evidence="1" id="KW-1133">Transmembrane helix</keyword>
<evidence type="ECO:0000313" key="4">
    <source>
        <dbReference type="Proteomes" id="UP000504638"/>
    </source>
</evidence>
<dbReference type="OrthoDB" id="783096at2759"/>
<dbReference type="EMBL" id="ML975151">
    <property type="protein sequence ID" value="KAF1815385.1"/>
    <property type="molecule type" value="Genomic_DNA"/>
</dbReference>
<proteinExistence type="predicted"/>
<organism evidence="3">
    <name type="scientific">Eremomyces bilateralis CBS 781.70</name>
    <dbReference type="NCBI Taxonomy" id="1392243"/>
    <lineage>
        <taxon>Eukaryota</taxon>
        <taxon>Fungi</taxon>
        <taxon>Dikarya</taxon>
        <taxon>Ascomycota</taxon>
        <taxon>Pezizomycotina</taxon>
        <taxon>Dothideomycetes</taxon>
        <taxon>Dothideomycetes incertae sedis</taxon>
        <taxon>Eremomycetales</taxon>
        <taxon>Eremomycetaceae</taxon>
        <taxon>Eremomyces</taxon>
    </lineage>
</organism>
<dbReference type="PANTHER" id="PTHR32440">
    <property type="entry name" value="PHOSPHATASE DCR2-RELATED-RELATED"/>
    <property type="match status" value="1"/>
</dbReference>
<evidence type="ECO:0000313" key="5">
    <source>
        <dbReference type="RefSeq" id="XP_033537016.1"/>
    </source>
</evidence>
<sequence>MTRRLVRASVNLGVLLVVILTLIFFLDNRYRVLPNSIHSHLPLHHPGLVITDLTIKTCNKANPLSSCRLDPDEWHRIEKDLYLGSSWTKQAFVHIRSAREEELGLKDMVVMDVRVGRLDPSVGEKGQENQKWESRPGGVWIKLSSKRHDSDSKKAVTAVEVLFGADAADPRPSWELKPPLLLDMSLEAATPRLTVQRGSTPRTIEKPTPRVRRDGRFKIMQVADIHFSTGMGACRDPEPPEPHGGRCEADPRTLEFLGKMLDTEKPDLVILSGDQVNGETAPDAQTAILKFADIFIQRQIPFATIFGNHDDFEKSSLSRQAQMSLIHALPFSLSEAGPATVSGVGNYYVEVLAPGTSTHSALTIYLLDSHGHSGNEGYDYIKEDQIKWFKATSRALKDQHKKYTHIHLDMAFIHIPLPEYREVGKPVQGSVTAGGDDQNNGQVVFGDWKEPVMAPNKNTGFRDALLEEGISVLSVGHDHANSFCGISSKPNGEEPTSSHDQRTMSKNMWLCYGGGAGLGGYGGYGGYRRRVRFFELDANDGGISTWSRLEHGDRGKFEDHVLVEGGQVVV</sequence>
<dbReference type="InterPro" id="IPR029052">
    <property type="entry name" value="Metallo-depent_PP-like"/>
</dbReference>
<dbReference type="RefSeq" id="XP_033537016.1">
    <property type="nucleotide sequence ID" value="XM_033678723.1"/>
</dbReference>
<evidence type="ECO:0000256" key="1">
    <source>
        <dbReference type="SAM" id="Phobius"/>
    </source>
</evidence>
<dbReference type="SUPFAM" id="SSF56300">
    <property type="entry name" value="Metallo-dependent phosphatases"/>
    <property type="match status" value="1"/>
</dbReference>
<reference evidence="3 5" key="1">
    <citation type="submission" date="2020-01" db="EMBL/GenBank/DDBJ databases">
        <authorList>
            <consortium name="DOE Joint Genome Institute"/>
            <person name="Haridas S."/>
            <person name="Albert R."/>
            <person name="Binder M."/>
            <person name="Bloem J."/>
            <person name="Labutti K."/>
            <person name="Salamov A."/>
            <person name="Andreopoulos B."/>
            <person name="Baker S.E."/>
            <person name="Barry K."/>
            <person name="Bills G."/>
            <person name="Bluhm B.H."/>
            <person name="Cannon C."/>
            <person name="Castanera R."/>
            <person name="Culley D.E."/>
            <person name="Daum C."/>
            <person name="Ezra D."/>
            <person name="Gonzalez J.B."/>
            <person name="Henrissat B."/>
            <person name="Kuo A."/>
            <person name="Liang C."/>
            <person name="Lipzen A."/>
            <person name="Lutzoni F."/>
            <person name="Magnuson J."/>
            <person name="Mondo S."/>
            <person name="Nolan M."/>
            <person name="Ohm R."/>
            <person name="Pangilinan J."/>
            <person name="Park H.-J."/>
            <person name="Ramirez L."/>
            <person name="Alfaro M."/>
            <person name="Sun H."/>
            <person name="Tritt A."/>
            <person name="Yoshinaga Y."/>
            <person name="Zwiers L.-H."/>
            <person name="Turgeon B.G."/>
            <person name="Goodwin S.B."/>
            <person name="Spatafora J.W."/>
            <person name="Crous P.W."/>
            <person name="Grigoriev I.V."/>
        </authorList>
    </citation>
    <scope>NUCLEOTIDE SEQUENCE</scope>
    <source>
        <strain evidence="3 5">CBS 781.70</strain>
    </source>
</reference>
<reference evidence="5" key="3">
    <citation type="submission" date="2025-04" db="UniProtKB">
        <authorList>
            <consortium name="RefSeq"/>
        </authorList>
    </citation>
    <scope>IDENTIFICATION</scope>
    <source>
        <strain evidence="5">CBS 781.70</strain>
    </source>
</reference>
<gene>
    <name evidence="3 5" type="ORF">P152DRAFT_455096</name>
</gene>
<evidence type="ECO:0000259" key="2">
    <source>
        <dbReference type="Pfam" id="PF00149"/>
    </source>
</evidence>
<dbReference type="CDD" id="cd07383">
    <property type="entry name" value="MPP_Dcr2"/>
    <property type="match status" value="1"/>
</dbReference>
<keyword evidence="1" id="KW-0812">Transmembrane</keyword>
<dbReference type="Gene3D" id="3.60.21.10">
    <property type="match status" value="1"/>
</dbReference>
<name>A0A6G1GBD2_9PEZI</name>
<feature type="transmembrane region" description="Helical" evidence="1">
    <location>
        <begin position="5"/>
        <end position="26"/>
    </location>
</feature>
<evidence type="ECO:0000313" key="3">
    <source>
        <dbReference type="EMBL" id="KAF1815385.1"/>
    </source>
</evidence>
<accession>A0A6G1GBD2</accession>
<dbReference type="GeneID" id="54419293"/>
<reference evidence="5" key="2">
    <citation type="submission" date="2020-04" db="EMBL/GenBank/DDBJ databases">
        <authorList>
            <consortium name="NCBI Genome Project"/>
        </authorList>
    </citation>
    <scope>NUCLEOTIDE SEQUENCE</scope>
    <source>
        <strain evidence="5">CBS 781.70</strain>
    </source>
</reference>
<keyword evidence="4" id="KW-1185">Reference proteome</keyword>
<feature type="domain" description="Calcineurin-like phosphoesterase" evidence="2">
    <location>
        <begin position="217"/>
        <end position="479"/>
    </location>
</feature>
<dbReference type="AlphaFoldDB" id="A0A6G1GBD2"/>
<dbReference type="GO" id="GO:0005737">
    <property type="term" value="C:cytoplasm"/>
    <property type="evidence" value="ECO:0007669"/>
    <property type="project" value="TreeGrafter"/>
</dbReference>
<dbReference type="InterPro" id="IPR004843">
    <property type="entry name" value="Calcineurin-like_PHP"/>
</dbReference>
<dbReference type="Pfam" id="PF00149">
    <property type="entry name" value="Metallophos"/>
    <property type="match status" value="1"/>
</dbReference>
<dbReference type="GO" id="GO:0004721">
    <property type="term" value="F:phosphoprotein phosphatase activity"/>
    <property type="evidence" value="ECO:0007669"/>
    <property type="project" value="TreeGrafter"/>
</dbReference>